<dbReference type="RefSeq" id="WP_231333734.1">
    <property type="nucleotide sequence ID" value="NZ_CP059572.1"/>
</dbReference>
<keyword evidence="1" id="KW-1133">Transmembrane helix</keyword>
<dbReference type="PROSITE" id="PS51257">
    <property type="entry name" value="PROKAR_LIPOPROTEIN"/>
    <property type="match status" value="1"/>
</dbReference>
<dbReference type="EMBL" id="CP059572">
    <property type="protein sequence ID" value="QXJ20646.1"/>
    <property type="molecule type" value="Genomic_DNA"/>
</dbReference>
<sequence>MREGATCVGAAVCAVTACAVSAVAGLALVAVDHGRAELLVLVNAGLLIVITALSVVGFRMFRDVREQQRRILRHMEIQTSVLHNAANAARAAAEPGDDLF</sequence>
<dbReference type="Proteomes" id="UP001049518">
    <property type="component" value="Chromosome"/>
</dbReference>
<name>A0ABX8QPC0_9ACTN</name>
<keyword evidence="1" id="KW-0812">Transmembrane</keyword>
<keyword evidence="1" id="KW-0472">Membrane</keyword>
<protein>
    <recommendedName>
        <fullName evidence="4">Histidine kinase</fullName>
    </recommendedName>
</protein>
<reference evidence="2" key="1">
    <citation type="submission" date="2020-07" db="EMBL/GenBank/DDBJ databases">
        <authorList>
            <person name="Tarantini F.S."/>
            <person name="Hong K.W."/>
            <person name="Chan K.G."/>
        </authorList>
    </citation>
    <scope>NUCLEOTIDE SEQUENCE</scope>
    <source>
        <strain evidence="2">32-07</strain>
    </source>
</reference>
<evidence type="ECO:0000256" key="1">
    <source>
        <dbReference type="SAM" id="Phobius"/>
    </source>
</evidence>
<evidence type="ECO:0000313" key="2">
    <source>
        <dbReference type="EMBL" id="QXJ20646.1"/>
    </source>
</evidence>
<evidence type="ECO:0000313" key="3">
    <source>
        <dbReference type="Proteomes" id="UP001049518"/>
    </source>
</evidence>
<keyword evidence="3" id="KW-1185">Reference proteome</keyword>
<evidence type="ECO:0008006" key="4">
    <source>
        <dbReference type="Google" id="ProtNLM"/>
    </source>
</evidence>
<feature type="transmembrane region" description="Helical" evidence="1">
    <location>
        <begin position="38"/>
        <end position="61"/>
    </location>
</feature>
<proteinExistence type="predicted"/>
<accession>A0ABX8QPC0</accession>
<gene>
    <name evidence="2" type="ORF">AGRA3207_001396</name>
</gene>
<organism evidence="2 3">
    <name type="scientific">Actinomadura graeca</name>
    <dbReference type="NCBI Taxonomy" id="2750812"/>
    <lineage>
        <taxon>Bacteria</taxon>
        <taxon>Bacillati</taxon>
        <taxon>Actinomycetota</taxon>
        <taxon>Actinomycetes</taxon>
        <taxon>Streptosporangiales</taxon>
        <taxon>Thermomonosporaceae</taxon>
        <taxon>Actinomadura</taxon>
    </lineage>
</organism>